<evidence type="ECO:0000313" key="1">
    <source>
        <dbReference type="EMBL" id="BBP45709.1"/>
    </source>
</evidence>
<dbReference type="Proteomes" id="UP000501726">
    <property type="component" value="Chromosome"/>
</dbReference>
<dbReference type="KEGG" id="tse:THMIRHAS_10820"/>
<keyword evidence="2" id="KW-1185">Reference proteome</keyword>
<sequence length="70" mass="7644">MRQVSMLRKLPIISPRIMPNRALRIGGKVSNGVLNSAGIFGVRANLKIKRFAHAKSKVVKGQVLPLAKLV</sequence>
<evidence type="ECO:0000313" key="2">
    <source>
        <dbReference type="Proteomes" id="UP000501726"/>
    </source>
</evidence>
<organism evidence="1 2">
    <name type="scientific">Thiosulfatimonas sediminis</name>
    <dbReference type="NCBI Taxonomy" id="2675054"/>
    <lineage>
        <taxon>Bacteria</taxon>
        <taxon>Pseudomonadati</taxon>
        <taxon>Pseudomonadota</taxon>
        <taxon>Gammaproteobacteria</taxon>
        <taxon>Thiotrichales</taxon>
        <taxon>Piscirickettsiaceae</taxon>
        <taxon>Thiosulfatimonas</taxon>
    </lineage>
</organism>
<accession>A0A6F8PUC1</accession>
<reference evidence="2" key="1">
    <citation type="submission" date="2019-11" db="EMBL/GenBank/DDBJ databases">
        <title>Isolation and characterization of two novel species in the genus Thiomicrorhabdus.</title>
        <authorList>
            <person name="Mochizuki J."/>
            <person name="Kojima H."/>
            <person name="Fukui M."/>
        </authorList>
    </citation>
    <scope>NUCLEOTIDE SEQUENCE [LARGE SCALE GENOMIC DNA]</scope>
    <source>
        <strain evidence="2">aks77</strain>
    </source>
</reference>
<proteinExistence type="predicted"/>
<protein>
    <submittedName>
        <fullName evidence="1">Uncharacterized protein</fullName>
    </submittedName>
</protein>
<dbReference type="AlphaFoldDB" id="A0A6F8PUC1"/>
<dbReference type="EMBL" id="AP021889">
    <property type="protein sequence ID" value="BBP45709.1"/>
    <property type="molecule type" value="Genomic_DNA"/>
</dbReference>
<name>A0A6F8PUC1_9GAMM</name>
<gene>
    <name evidence="1" type="ORF">THMIRHAS_10820</name>
</gene>